<dbReference type="InterPro" id="IPR016181">
    <property type="entry name" value="Acyl_CoA_acyltransferase"/>
</dbReference>
<dbReference type="Pfam" id="PF00583">
    <property type="entry name" value="Acetyltransf_1"/>
    <property type="match status" value="1"/>
</dbReference>
<dbReference type="RefSeq" id="WP_236118088.1">
    <property type="nucleotide sequence ID" value="NZ_JAKGSI010000002.1"/>
</dbReference>
<protein>
    <submittedName>
        <fullName evidence="2">GNAT family N-acetyltransferase</fullName>
        <ecNumber evidence="2">2.3.1.-</ecNumber>
    </submittedName>
</protein>
<comment type="caution">
    <text evidence="2">The sequence shown here is derived from an EMBL/GenBank/DDBJ whole genome shotgun (WGS) entry which is preliminary data.</text>
</comment>
<dbReference type="EMBL" id="JAKGSI010000002">
    <property type="protein sequence ID" value="MCF4006273.1"/>
    <property type="molecule type" value="Genomic_DNA"/>
</dbReference>
<evidence type="ECO:0000259" key="1">
    <source>
        <dbReference type="PROSITE" id="PS51186"/>
    </source>
</evidence>
<dbReference type="GO" id="GO:0016747">
    <property type="term" value="F:acyltransferase activity, transferring groups other than amino-acyl groups"/>
    <property type="evidence" value="ECO:0007669"/>
    <property type="project" value="InterPro"/>
</dbReference>
<keyword evidence="2" id="KW-0012">Acyltransferase</keyword>
<dbReference type="InterPro" id="IPR000182">
    <property type="entry name" value="GNAT_dom"/>
</dbReference>
<keyword evidence="2" id="KW-0808">Transferase</keyword>
<organism evidence="2 3">
    <name type="scientific">Corynebacterium uropygiale</name>
    <dbReference type="NCBI Taxonomy" id="1775911"/>
    <lineage>
        <taxon>Bacteria</taxon>
        <taxon>Bacillati</taxon>
        <taxon>Actinomycetota</taxon>
        <taxon>Actinomycetes</taxon>
        <taxon>Mycobacteriales</taxon>
        <taxon>Corynebacteriaceae</taxon>
        <taxon>Corynebacterium</taxon>
    </lineage>
</organism>
<evidence type="ECO:0000313" key="2">
    <source>
        <dbReference type="EMBL" id="MCF4006273.1"/>
    </source>
</evidence>
<proteinExistence type="predicted"/>
<dbReference type="Gene3D" id="3.40.630.30">
    <property type="match status" value="1"/>
</dbReference>
<dbReference type="PROSITE" id="PS51186">
    <property type="entry name" value="GNAT"/>
    <property type="match status" value="1"/>
</dbReference>
<evidence type="ECO:0000313" key="3">
    <source>
        <dbReference type="Proteomes" id="UP001139336"/>
    </source>
</evidence>
<dbReference type="EC" id="2.3.1.-" evidence="2"/>
<gene>
    <name evidence="2" type="ORF">L1O03_03650</name>
</gene>
<dbReference type="AlphaFoldDB" id="A0A9X1U0A5"/>
<dbReference type="Proteomes" id="UP001139336">
    <property type="component" value="Unassembled WGS sequence"/>
</dbReference>
<reference evidence="2" key="1">
    <citation type="submission" date="2022-01" db="EMBL/GenBank/DDBJ databases">
        <title>Corynebacterium sp. nov isolated from isolated from the feces of the greater white-fronted geese (Anser albifrons) at Poyang Lake, PR China.</title>
        <authorList>
            <person name="Liu Q."/>
        </authorList>
    </citation>
    <scope>NUCLEOTIDE SEQUENCE</scope>
    <source>
        <strain evidence="2">JCM 32435</strain>
    </source>
</reference>
<sequence length="189" mass="21793">MPVEIRRLTIPEFSVHCPSFVDIYLSAMGYPTDIKDRQVAHWRRDTTHPGFEALCAIDRGYIVGFAYGFLGSRDHWWYHQLVKGVREQAPSSPLHWQVLSSYFEVAEVHVAPSCQSRGIGRHLLRGLTHRVPALYTVLSTPEVPDEANAAFHLYRSEGYRDLLRHYYFTGDDRPFAVLYSPSVGQREER</sequence>
<keyword evidence="3" id="KW-1185">Reference proteome</keyword>
<accession>A0A9X1U0A5</accession>
<name>A0A9X1U0A5_9CORY</name>
<dbReference type="SUPFAM" id="SSF55729">
    <property type="entry name" value="Acyl-CoA N-acyltransferases (Nat)"/>
    <property type="match status" value="1"/>
</dbReference>
<feature type="domain" description="N-acetyltransferase" evidence="1">
    <location>
        <begin position="3"/>
        <end position="184"/>
    </location>
</feature>